<dbReference type="SUPFAM" id="SSF52540">
    <property type="entry name" value="P-loop containing nucleoside triphosphate hydrolases"/>
    <property type="match status" value="2"/>
</dbReference>
<gene>
    <name evidence="5" type="ORF">GCM10009741_18580</name>
</gene>
<dbReference type="InterPro" id="IPR038718">
    <property type="entry name" value="SNF2-like_sf"/>
</dbReference>
<evidence type="ECO:0000259" key="4">
    <source>
        <dbReference type="PROSITE" id="PS51194"/>
    </source>
</evidence>
<reference evidence="6" key="1">
    <citation type="journal article" date="2019" name="Int. J. Syst. Evol. Microbiol.">
        <title>The Global Catalogue of Microorganisms (GCM) 10K type strain sequencing project: providing services to taxonomists for standard genome sequencing and annotation.</title>
        <authorList>
            <consortium name="The Broad Institute Genomics Platform"/>
            <consortium name="The Broad Institute Genome Sequencing Center for Infectious Disease"/>
            <person name="Wu L."/>
            <person name="Ma J."/>
        </authorList>
    </citation>
    <scope>NUCLEOTIDE SEQUENCE [LARGE SCALE GENOMIC DNA]</scope>
    <source>
        <strain evidence="6">JCM 14303</strain>
    </source>
</reference>
<dbReference type="InterPro" id="IPR049730">
    <property type="entry name" value="SNF2/RAD54-like_C"/>
</dbReference>
<dbReference type="PROSITE" id="PS51192">
    <property type="entry name" value="HELICASE_ATP_BIND_1"/>
    <property type="match status" value="1"/>
</dbReference>
<evidence type="ECO:0000256" key="1">
    <source>
        <dbReference type="ARBA" id="ARBA00022801"/>
    </source>
</evidence>
<dbReference type="InterPro" id="IPR000330">
    <property type="entry name" value="SNF2_N"/>
</dbReference>
<feature type="region of interest" description="Disordered" evidence="2">
    <location>
        <begin position="225"/>
        <end position="245"/>
    </location>
</feature>
<feature type="compositionally biased region" description="Gly residues" evidence="2">
    <location>
        <begin position="52"/>
        <end position="102"/>
    </location>
</feature>
<dbReference type="SMART" id="SM00487">
    <property type="entry name" value="DEXDc"/>
    <property type="match status" value="1"/>
</dbReference>
<dbReference type="Pfam" id="PF00271">
    <property type="entry name" value="Helicase_C"/>
    <property type="match status" value="1"/>
</dbReference>
<dbReference type="InterPro" id="IPR014001">
    <property type="entry name" value="Helicase_ATP-bd"/>
</dbReference>
<dbReference type="InterPro" id="IPR027417">
    <property type="entry name" value="P-loop_NTPase"/>
</dbReference>
<dbReference type="CDD" id="cd18793">
    <property type="entry name" value="SF2_C_SNF"/>
    <property type="match status" value="1"/>
</dbReference>
<organism evidence="5 6">
    <name type="scientific">Kribbella lupini</name>
    <dbReference type="NCBI Taxonomy" id="291602"/>
    <lineage>
        <taxon>Bacteria</taxon>
        <taxon>Bacillati</taxon>
        <taxon>Actinomycetota</taxon>
        <taxon>Actinomycetes</taxon>
        <taxon>Propionibacteriales</taxon>
        <taxon>Kribbellaceae</taxon>
        <taxon>Kribbella</taxon>
    </lineage>
</organism>
<dbReference type="RefSeq" id="WP_344172004.1">
    <property type="nucleotide sequence ID" value="NZ_BAAANC010000001.1"/>
</dbReference>
<dbReference type="InterPro" id="IPR001650">
    <property type="entry name" value="Helicase_C-like"/>
</dbReference>
<protein>
    <recommendedName>
        <fullName evidence="7">Helicase-like protein</fullName>
    </recommendedName>
</protein>
<accession>A0ABP4L8T2</accession>
<dbReference type="PANTHER" id="PTHR45766">
    <property type="entry name" value="DNA ANNEALING HELICASE AND ENDONUCLEASE ZRANB3 FAMILY MEMBER"/>
    <property type="match status" value="1"/>
</dbReference>
<feature type="domain" description="Helicase ATP-binding" evidence="3">
    <location>
        <begin position="323"/>
        <end position="482"/>
    </location>
</feature>
<evidence type="ECO:0000256" key="2">
    <source>
        <dbReference type="SAM" id="MobiDB-lite"/>
    </source>
</evidence>
<dbReference type="PANTHER" id="PTHR45766:SF6">
    <property type="entry name" value="SWI_SNF-RELATED MATRIX-ASSOCIATED ACTIN-DEPENDENT REGULATOR OF CHROMATIN SUBFAMILY A-LIKE PROTEIN 1"/>
    <property type="match status" value="1"/>
</dbReference>
<keyword evidence="6" id="KW-1185">Reference proteome</keyword>
<dbReference type="Gene3D" id="3.40.50.300">
    <property type="entry name" value="P-loop containing nucleotide triphosphate hydrolases"/>
    <property type="match status" value="1"/>
</dbReference>
<evidence type="ECO:0000313" key="6">
    <source>
        <dbReference type="Proteomes" id="UP001500363"/>
    </source>
</evidence>
<sequence length="795" mass="83965">MANRGRRQTGTDAQRGGSSGASRGGSTSGSSRGGSAAPAREGTGVSNSASRGGSGGRAGSGGTARGGSAGGSRGGSARGGSGGAGRGGSGGASRGGSGGTPRGGSRRKRRTDDADGLIPVLARAVREVEAAVERGAIAPSIRTKFQVIGLLVRQERAQVNSDATATDAYRAEQLRRLDGVATILAKTAAREPSLLALLAEDAVMSEAAVVLQREMLLAAGLEAPAEKPKPVEQPTEAAPPPRQVVPQSVVSRQLANPFLAPDFSAAPQKEAKPRRLAGWELIGPLLRSFEQAGASASMSLPDPASLQAARGRELMPHQAQLIAAAANGHRTFLLADEPGLGKTAQALLAAQAANAYPLLVVVPNVVKTNWAREADLWTPKRKATVIQGDGDSIDGFADIVVVNYEVLDRHVGWLVDFGFRGMVVDEAHFIKNKKSHRSRNVLHLSERIRSRTARPLLMALTGTPLINDIEDFTAIWQYLGWIDDRSPGAVLMEKLEETDLTPADPAFYPAARSSVIDMGIVRRRKVDVAADIPARRIANLPVELDGSVGRSIREAERELAERLVARYRLALETRSSGVVVDGIDHALVHQVAEWERTEMATAKTGENVFTLVRRIGKAKAGLAADYAAQLAHNVGKVVYFARHIEAMDTAEELFADRGIKYASIRGDQSPTARQKNIDAFVNDPEVAIVVCSLLTAGVGLNLQVASNVVLAELSWTNAEQTQAIDRVHRIGQQEPVTAWRVIAAQTIDTRIADLIDSKAGLAAVALDGADADELATTDIQVEALATLLTNALESA</sequence>
<comment type="caution">
    <text evidence="5">The sequence shown here is derived from an EMBL/GenBank/DDBJ whole genome shotgun (WGS) entry which is preliminary data.</text>
</comment>
<evidence type="ECO:0000313" key="5">
    <source>
        <dbReference type="EMBL" id="GAA1518882.1"/>
    </source>
</evidence>
<name>A0ABP4L8T2_9ACTN</name>
<dbReference type="EMBL" id="BAAANC010000001">
    <property type="protein sequence ID" value="GAA1518882.1"/>
    <property type="molecule type" value="Genomic_DNA"/>
</dbReference>
<dbReference type="Proteomes" id="UP001500363">
    <property type="component" value="Unassembled WGS sequence"/>
</dbReference>
<evidence type="ECO:0008006" key="7">
    <source>
        <dbReference type="Google" id="ProtNLM"/>
    </source>
</evidence>
<dbReference type="PROSITE" id="PS51194">
    <property type="entry name" value="HELICASE_CTER"/>
    <property type="match status" value="1"/>
</dbReference>
<proteinExistence type="predicted"/>
<feature type="compositionally biased region" description="Low complexity" evidence="2">
    <location>
        <begin position="28"/>
        <end position="40"/>
    </location>
</feature>
<dbReference type="SMART" id="SM00490">
    <property type="entry name" value="HELICc"/>
    <property type="match status" value="1"/>
</dbReference>
<feature type="domain" description="Helicase C-terminal" evidence="4">
    <location>
        <begin position="626"/>
        <end position="780"/>
    </location>
</feature>
<evidence type="ECO:0000259" key="3">
    <source>
        <dbReference type="PROSITE" id="PS51192"/>
    </source>
</evidence>
<dbReference type="Pfam" id="PF00176">
    <property type="entry name" value="SNF2-rel_dom"/>
    <property type="match status" value="1"/>
</dbReference>
<dbReference type="Gene3D" id="3.40.50.10810">
    <property type="entry name" value="Tandem AAA-ATPase domain"/>
    <property type="match status" value="1"/>
</dbReference>
<feature type="region of interest" description="Disordered" evidence="2">
    <location>
        <begin position="1"/>
        <end position="115"/>
    </location>
</feature>
<keyword evidence="1" id="KW-0378">Hydrolase</keyword>
<feature type="compositionally biased region" description="Gly residues" evidence="2">
    <location>
        <begin position="17"/>
        <end position="27"/>
    </location>
</feature>